<dbReference type="AlphaFoldDB" id="A0A7C6ECK9"/>
<comment type="caution">
    <text evidence="2">The sequence shown here is derived from an EMBL/GenBank/DDBJ whole genome shotgun (WGS) entry which is preliminary data.</text>
</comment>
<sequence length="176" mass="19870">MTRFIAFSIFFTITFAQPYRCDWQVIGAGGGMMSGSYRCGSTLGQTTIGIIENSNLMAFIGFWQAEIISGIQEKEHFKSQIIPVSETRLYPPSPNPFVRTSAISYTLKNETRTLIQIYDIQGRVIRTLVNSKQKPGRYSLNWDAKDNTGRSVASGVYICRFTAGDYRLNTKLVLQR</sequence>
<gene>
    <name evidence="2" type="ORF">ENW73_03290</name>
</gene>
<feature type="domain" description="FlgD/Vpr Ig-like" evidence="1">
    <location>
        <begin position="106"/>
        <end position="160"/>
    </location>
</feature>
<name>A0A7C6ECK9_UNCW3</name>
<dbReference type="Pfam" id="PF13860">
    <property type="entry name" value="FlgD_ig"/>
    <property type="match status" value="1"/>
</dbReference>
<evidence type="ECO:0000259" key="1">
    <source>
        <dbReference type="Pfam" id="PF13860"/>
    </source>
</evidence>
<dbReference type="Gene3D" id="2.60.40.4070">
    <property type="match status" value="1"/>
</dbReference>
<proteinExistence type="predicted"/>
<protein>
    <submittedName>
        <fullName evidence="2">T9SS type A sorting domain-containing protein</fullName>
    </submittedName>
</protein>
<dbReference type="InterPro" id="IPR026444">
    <property type="entry name" value="Secre_tail"/>
</dbReference>
<dbReference type="EMBL" id="DTLI01000084">
    <property type="protein sequence ID" value="HHS51880.1"/>
    <property type="molecule type" value="Genomic_DNA"/>
</dbReference>
<evidence type="ECO:0000313" key="2">
    <source>
        <dbReference type="EMBL" id="HHS51880.1"/>
    </source>
</evidence>
<organism evidence="2">
    <name type="scientific">candidate division WOR-3 bacterium</name>
    <dbReference type="NCBI Taxonomy" id="2052148"/>
    <lineage>
        <taxon>Bacteria</taxon>
        <taxon>Bacteria division WOR-3</taxon>
    </lineage>
</organism>
<accession>A0A7C6ECK9</accession>
<dbReference type="NCBIfam" id="TIGR04183">
    <property type="entry name" value="Por_Secre_tail"/>
    <property type="match status" value="1"/>
</dbReference>
<dbReference type="InterPro" id="IPR025965">
    <property type="entry name" value="FlgD/Vpr_Ig-like"/>
</dbReference>
<reference evidence="2" key="1">
    <citation type="journal article" date="2020" name="mSystems">
        <title>Genome- and Community-Level Interaction Insights into Carbon Utilization and Element Cycling Functions of Hydrothermarchaeota in Hydrothermal Sediment.</title>
        <authorList>
            <person name="Zhou Z."/>
            <person name="Liu Y."/>
            <person name="Xu W."/>
            <person name="Pan J."/>
            <person name="Luo Z.H."/>
            <person name="Li M."/>
        </authorList>
    </citation>
    <scope>NUCLEOTIDE SEQUENCE [LARGE SCALE GENOMIC DNA]</scope>
    <source>
        <strain evidence="2">SpSt-876</strain>
    </source>
</reference>